<dbReference type="InterPro" id="IPR051614">
    <property type="entry name" value="UPF0045_domain"/>
</dbReference>
<evidence type="ECO:0000256" key="1">
    <source>
        <dbReference type="ARBA" id="ARBA00010272"/>
    </source>
</evidence>
<dbReference type="Proteomes" id="UP000008138">
    <property type="component" value="Chromosome"/>
</dbReference>
<dbReference type="InterPro" id="IPR002767">
    <property type="entry name" value="Thiamine_BP"/>
</dbReference>
<dbReference type="Gene3D" id="3.30.70.930">
    <property type="match status" value="1"/>
</dbReference>
<dbReference type="RefSeq" id="WP_013680449.1">
    <property type="nucleotide sequence ID" value="NC_015315.1"/>
</dbReference>
<accession>F2L2Z5</accession>
<reference key="2">
    <citation type="submission" date="2011-03" db="EMBL/GenBank/DDBJ databases">
        <title>Complete genome sequence of the thermoacidophilic crenarchaeon Thermoproteus uzoniensis 768-20.</title>
        <authorList>
            <person name="Mardanov A.V."/>
            <person name="Gumerov V.M."/>
            <person name="Beletsky A.V."/>
            <person name="Prokofeva M.I."/>
            <person name="Bonch-Osmolovskaya E.A."/>
            <person name="Ravin N.V."/>
            <person name="Skryabin K.G."/>
        </authorList>
    </citation>
    <scope>NUCLEOTIDE SEQUENCE</scope>
    <source>
        <strain>768-20</strain>
    </source>
</reference>
<dbReference type="KEGG" id="tuz:TUZN_1648"/>
<sequence>MAKMVASLSVTPLGTGSTHLSAYVRAATEVLKEMGVKYRTGAGFTDIELDDYSTLAEILKRVEDKLASMGVKRVDFIIKIDRRMDEELTIEGKISKVERR</sequence>
<name>F2L2Z5_THEU7</name>
<keyword evidence="4" id="KW-1185">Reference proteome</keyword>
<dbReference type="InterPro" id="IPR029756">
    <property type="entry name" value="MTH1187/YkoF-like"/>
</dbReference>
<dbReference type="PANTHER" id="PTHR33777">
    <property type="entry name" value="UPF0045 PROTEIN ECM15"/>
    <property type="match status" value="1"/>
</dbReference>
<dbReference type="EMBL" id="CP002590">
    <property type="protein sequence ID" value="AEA13114.1"/>
    <property type="molecule type" value="Genomic_DNA"/>
</dbReference>
<dbReference type="GeneID" id="10361167"/>
<reference evidence="3 4" key="1">
    <citation type="journal article" date="2011" name="J. Bacteriol.">
        <title>Complete genome sequence of the thermoacidophilic crenarchaeon Thermoproteus uzoniensis 768-20.</title>
        <authorList>
            <person name="Mardanov A.V."/>
            <person name="Gumerov V.M."/>
            <person name="Beletsky A.V."/>
            <person name="Prokofeva M.I."/>
            <person name="Bonch-Osmolovskaya E.A."/>
            <person name="Ravin N.V."/>
            <person name="Skryabin K.G."/>
        </authorList>
    </citation>
    <scope>NUCLEOTIDE SEQUENCE [LARGE SCALE GENOMIC DNA]</scope>
    <source>
        <strain evidence="3 4">768-20</strain>
    </source>
</reference>
<evidence type="ECO:0000259" key="2">
    <source>
        <dbReference type="Pfam" id="PF01910"/>
    </source>
</evidence>
<dbReference type="SUPFAM" id="SSF89957">
    <property type="entry name" value="MTH1187/YkoF-like"/>
    <property type="match status" value="1"/>
</dbReference>
<dbReference type="eggNOG" id="arCOG04373">
    <property type="taxonomic scope" value="Archaea"/>
</dbReference>
<comment type="similarity">
    <text evidence="1">Belongs to the UPF0045 family.</text>
</comment>
<dbReference type="HOGENOM" id="CLU_137479_3_2_2"/>
<organism evidence="3 4">
    <name type="scientific">Thermoproteus uzoniensis (strain 768-20)</name>
    <dbReference type="NCBI Taxonomy" id="999630"/>
    <lineage>
        <taxon>Archaea</taxon>
        <taxon>Thermoproteota</taxon>
        <taxon>Thermoprotei</taxon>
        <taxon>Thermoproteales</taxon>
        <taxon>Thermoproteaceae</taxon>
        <taxon>Thermoproteus</taxon>
    </lineage>
</organism>
<dbReference type="Pfam" id="PF01910">
    <property type="entry name" value="Thiamine_BP"/>
    <property type="match status" value="1"/>
</dbReference>
<dbReference type="PANTHER" id="PTHR33777:SF1">
    <property type="entry name" value="UPF0045 PROTEIN ECM15"/>
    <property type="match status" value="1"/>
</dbReference>
<evidence type="ECO:0000313" key="4">
    <source>
        <dbReference type="Proteomes" id="UP000008138"/>
    </source>
</evidence>
<proteinExistence type="inferred from homology"/>
<feature type="domain" description="Thiamine-binding protein" evidence="2">
    <location>
        <begin position="6"/>
        <end position="98"/>
    </location>
</feature>
<dbReference type="GO" id="GO:0005829">
    <property type="term" value="C:cytosol"/>
    <property type="evidence" value="ECO:0007669"/>
    <property type="project" value="TreeGrafter"/>
</dbReference>
<evidence type="ECO:0000313" key="3">
    <source>
        <dbReference type="EMBL" id="AEA13114.1"/>
    </source>
</evidence>
<dbReference type="AlphaFoldDB" id="F2L2Z5"/>
<gene>
    <name evidence="3" type="ordered locus">TUZN_1648</name>
</gene>
<dbReference type="NCBIfam" id="TIGR00106">
    <property type="entry name" value="MTH1187 family thiamine-binding protein"/>
    <property type="match status" value="1"/>
</dbReference>
<protein>
    <recommendedName>
        <fullName evidence="2">Thiamine-binding protein domain-containing protein</fullName>
    </recommendedName>
</protein>
<dbReference type="OrthoDB" id="10763at2157"/>